<dbReference type="PANTHER" id="PTHR45733:SF8">
    <property type="entry name" value="FORMIN-J"/>
    <property type="match status" value="1"/>
</dbReference>
<dbReference type="PANTHER" id="PTHR45733">
    <property type="entry name" value="FORMIN-J"/>
    <property type="match status" value="1"/>
</dbReference>
<reference evidence="2 3" key="1">
    <citation type="submission" date="2012-04" db="EMBL/GenBank/DDBJ databases">
        <title>The Genome Sequence of Saprolegnia declina VS20.</title>
        <authorList>
            <consortium name="The Broad Institute Genome Sequencing Platform"/>
            <person name="Russ C."/>
            <person name="Nusbaum C."/>
            <person name="Tyler B."/>
            <person name="van West P."/>
            <person name="Dieguez-Uribeondo J."/>
            <person name="de Bruijn I."/>
            <person name="Tripathy S."/>
            <person name="Jiang R."/>
            <person name="Young S.K."/>
            <person name="Zeng Q."/>
            <person name="Gargeya S."/>
            <person name="Fitzgerald M."/>
            <person name="Haas B."/>
            <person name="Abouelleil A."/>
            <person name="Alvarado L."/>
            <person name="Arachchi H.M."/>
            <person name="Berlin A."/>
            <person name="Chapman S.B."/>
            <person name="Goldberg J."/>
            <person name="Griggs A."/>
            <person name="Gujja S."/>
            <person name="Hansen M."/>
            <person name="Howarth C."/>
            <person name="Imamovic A."/>
            <person name="Larimer J."/>
            <person name="McCowen C."/>
            <person name="Montmayeur A."/>
            <person name="Murphy C."/>
            <person name="Neiman D."/>
            <person name="Pearson M."/>
            <person name="Priest M."/>
            <person name="Roberts A."/>
            <person name="Saif S."/>
            <person name="Shea T."/>
            <person name="Sisk P."/>
            <person name="Sykes S."/>
            <person name="Wortman J."/>
            <person name="Nusbaum C."/>
            <person name="Birren B."/>
        </authorList>
    </citation>
    <scope>NUCLEOTIDE SEQUENCE [LARGE SCALE GENOMIC DNA]</scope>
    <source>
        <strain evidence="2 3">VS20</strain>
    </source>
</reference>
<feature type="compositionally biased region" description="Pro residues" evidence="1">
    <location>
        <begin position="1314"/>
        <end position="1331"/>
    </location>
</feature>
<feature type="region of interest" description="Disordered" evidence="1">
    <location>
        <begin position="976"/>
        <end position="997"/>
    </location>
</feature>
<feature type="region of interest" description="Disordered" evidence="1">
    <location>
        <begin position="1386"/>
        <end position="1486"/>
    </location>
</feature>
<feature type="region of interest" description="Disordered" evidence="1">
    <location>
        <begin position="1"/>
        <end position="102"/>
    </location>
</feature>
<feature type="compositionally biased region" description="Polar residues" evidence="1">
    <location>
        <begin position="522"/>
        <end position="533"/>
    </location>
</feature>
<evidence type="ECO:0000256" key="1">
    <source>
        <dbReference type="SAM" id="MobiDB-lite"/>
    </source>
</evidence>
<keyword evidence="3" id="KW-1185">Reference proteome</keyword>
<feature type="compositionally biased region" description="Basic residues" evidence="1">
    <location>
        <begin position="1431"/>
        <end position="1441"/>
    </location>
</feature>
<dbReference type="OMA" id="PPRDMAC"/>
<gene>
    <name evidence="2" type="ORF">SDRG_08688</name>
</gene>
<dbReference type="InParanoid" id="T0QIN1"/>
<proteinExistence type="predicted"/>
<dbReference type="Proteomes" id="UP000030762">
    <property type="component" value="Unassembled WGS sequence"/>
</dbReference>
<dbReference type="EMBL" id="JH767158">
    <property type="protein sequence ID" value="EQC33580.1"/>
    <property type="molecule type" value="Genomic_DNA"/>
</dbReference>
<feature type="region of interest" description="Disordered" evidence="1">
    <location>
        <begin position="491"/>
        <end position="579"/>
    </location>
</feature>
<name>T0QIN1_SAPDV</name>
<feature type="compositionally biased region" description="Low complexity" evidence="1">
    <location>
        <begin position="1336"/>
        <end position="1355"/>
    </location>
</feature>
<evidence type="ECO:0000313" key="3">
    <source>
        <dbReference type="Proteomes" id="UP000030762"/>
    </source>
</evidence>
<feature type="compositionally biased region" description="Pro residues" evidence="1">
    <location>
        <begin position="1356"/>
        <end position="1369"/>
    </location>
</feature>
<protein>
    <submittedName>
        <fullName evidence="2">Uncharacterized protein</fullName>
    </submittedName>
</protein>
<dbReference type="VEuPathDB" id="FungiDB:SDRG_08688"/>
<feature type="compositionally biased region" description="Basic and acidic residues" evidence="1">
    <location>
        <begin position="508"/>
        <end position="517"/>
    </location>
</feature>
<dbReference type="InterPro" id="IPR051144">
    <property type="entry name" value="Formin_homology_domain"/>
</dbReference>
<feature type="region of interest" description="Disordered" evidence="1">
    <location>
        <begin position="929"/>
        <end position="961"/>
    </location>
</feature>
<sequence length="1486" mass="157276">MATSDRSGGARRSDPKHKKIDRARSAPAQARKPSSYGPQAHPRKSLAHARKMPAHERKVPCTPRDPGHKPPSRAHTPPDNARVAKPKRDKYGDIEPAPPTPAEQTLMDRIMYDRNDWKQVYLAAYMARNFLNGASSLGDPSPNAMAAKLEEWLGTYLTRTFPLVRAMSKFLKETTRATDHDRHIHLVFTMAAKIAAGYVDELGDARGLSEDALRVPRLLANCALKELADSHCLKHRLPGGVNTMRHTILGRKALDVDMTTERGRLALYTACLGENALDAATRESFGPLIAMALSQRAAGVRVVASFTSYMHVAQDMPRDGRFVALTVCRHKPPVDGAKDIEVEFEESLAGLFHEGTLVSFEFHGLSSGQWYAVSPGRIYPSFYCPCRRVSIEPRPRPRPAQPRRQEMPSVRHGVSHAVASMGAAFSSDDENEEKKAPPPAAAPKGILDIARKIQSPASLLLLQNANNDQPPARSALMNLLADAIPSTLVSVDAQRKRSRPHGSSLAERVQKMSRVEVMDNYGSDSEPGSTTDVGVSGHVSPASNDGDAWRPETESCQATPLSPTSSIGSTSSSRIDEHYDDGIGWNMDLASDQDGDNAPSLGPLLGCNLGSIEHVSAHPLVDGMAANAAGNDYVRELIEGTRATPDRPRVPLTSAVTCLVGHNKDNDEAEPSAALSTAGLKKVHAESAAMSAVAVDAGEQAAHDVMCTPQHHDGIHAPESLDDEVAATQMSASVNIEMSSTCIDVAHCTSNPKRVADGATGDVPDVQELASAGVVAPGDGEKEVATIDDDTRAADVAADNALCVRSTDNKVVTCGDQPTPTLVVPAISDFVDPEGAGALTQDANTAGTQAALLDVPINTDRSSQHDEATPLDDAAVDVLVPDPNHSSVLDVGMDTSDGGHYQAVDVTSAVGEDDASETEEVFVEIFEIEDSDDDDEVRRDASADVDMDGDNATADARGDEEDEGIDEFVEVFEILDDDDDDELLQDASDNGRDVNSESASRLLAVTLDTSVDALASVKMGGGTPADMLQGDDALAVSDADGDDALDVSDADGDEEALAAPSNAVRDSGASEEIAIVNTADRSAPESNGGSFVEASAAPELQGNVRPASMNDKSTHRLATAASVSCDDAARYNGDSVRHELAAYHDTIEIDDGDDNEPPPVCTLDVGPTSALPTFDASAPAVARANPPPNQVEEQDDDDASVVIEVSGNMVSPVSIQVAYEAPPLPSSHEPRVDEATSRDEQLGLFDAIDDAAVPSPNDGHLEVRTAVIDAAVALASETSPSPRGVDLPLDGAFASLPEGNSFLTLPRPHHDVDPPPLSPPPPPLPFLPPPGIDIGAAYAASSDDYNSISSSSSDEAPPPPPPEVPPLSPPRDMACVVRVKLPTAIKRQMIGAPKRSRPQPIYNSDMYDLEASASSPDDASDYEEGGECGPRRQKRPRRAQKKLAVATIDLTGDSDSSASIPPSTVSSSDSSSDESSEDDEGSEDEL</sequence>
<dbReference type="OrthoDB" id="10436573at2759"/>
<organism evidence="2 3">
    <name type="scientific">Saprolegnia diclina (strain VS20)</name>
    <dbReference type="NCBI Taxonomy" id="1156394"/>
    <lineage>
        <taxon>Eukaryota</taxon>
        <taxon>Sar</taxon>
        <taxon>Stramenopiles</taxon>
        <taxon>Oomycota</taxon>
        <taxon>Saprolegniomycetes</taxon>
        <taxon>Saprolegniales</taxon>
        <taxon>Saprolegniaceae</taxon>
        <taxon>Saprolegnia</taxon>
    </lineage>
</organism>
<feature type="region of interest" description="Disordered" evidence="1">
    <location>
        <begin position="1300"/>
        <end position="1374"/>
    </location>
</feature>
<dbReference type="GeneID" id="19949415"/>
<feature type="compositionally biased region" description="Basic residues" evidence="1">
    <location>
        <begin position="41"/>
        <end position="52"/>
    </location>
</feature>
<feature type="compositionally biased region" description="Low complexity" evidence="1">
    <location>
        <begin position="1453"/>
        <end position="1470"/>
    </location>
</feature>
<feature type="region of interest" description="Disordered" evidence="1">
    <location>
        <begin position="393"/>
        <end position="413"/>
    </location>
</feature>
<feature type="compositionally biased region" description="Acidic residues" evidence="1">
    <location>
        <begin position="1471"/>
        <end position="1486"/>
    </location>
</feature>
<evidence type="ECO:0000313" key="2">
    <source>
        <dbReference type="EMBL" id="EQC33580.1"/>
    </source>
</evidence>
<feature type="compositionally biased region" description="Low complexity" evidence="1">
    <location>
        <begin position="559"/>
        <end position="573"/>
    </location>
</feature>
<accession>T0QIN1</accession>
<dbReference type="RefSeq" id="XP_008612803.1">
    <property type="nucleotide sequence ID" value="XM_008614581.1"/>
</dbReference>